<protein>
    <recommendedName>
        <fullName evidence="1">GAG-pre-integrase domain-containing protein</fullName>
    </recommendedName>
</protein>
<accession>A0AA89ANU4</accession>
<comment type="caution">
    <text evidence="2">The sequence shown here is derived from an EMBL/GenBank/DDBJ whole genome shotgun (WGS) entry which is preliminary data.</text>
</comment>
<proteinExistence type="predicted"/>
<dbReference type="AlphaFoldDB" id="A0AA89ANU4"/>
<dbReference type="InterPro" id="IPR025724">
    <property type="entry name" value="GAG-pre-integrase_dom"/>
</dbReference>
<dbReference type="Pfam" id="PF13976">
    <property type="entry name" value="gag_pre-integrs"/>
    <property type="match status" value="1"/>
</dbReference>
<organism evidence="2 3">
    <name type="scientific">Escallonia herrerae</name>
    <dbReference type="NCBI Taxonomy" id="1293975"/>
    <lineage>
        <taxon>Eukaryota</taxon>
        <taxon>Viridiplantae</taxon>
        <taxon>Streptophyta</taxon>
        <taxon>Embryophyta</taxon>
        <taxon>Tracheophyta</taxon>
        <taxon>Spermatophyta</taxon>
        <taxon>Magnoliopsida</taxon>
        <taxon>eudicotyledons</taxon>
        <taxon>Gunneridae</taxon>
        <taxon>Pentapetalae</taxon>
        <taxon>asterids</taxon>
        <taxon>campanulids</taxon>
        <taxon>Escalloniales</taxon>
        <taxon>Escalloniaceae</taxon>
        <taxon>Escallonia</taxon>
    </lineage>
</organism>
<name>A0AA89ANU4_9ASTE</name>
<evidence type="ECO:0000313" key="3">
    <source>
        <dbReference type="Proteomes" id="UP001188597"/>
    </source>
</evidence>
<evidence type="ECO:0000313" key="2">
    <source>
        <dbReference type="EMBL" id="KAK3007126.1"/>
    </source>
</evidence>
<gene>
    <name evidence="2" type="ORF">RJ639_015840</name>
</gene>
<keyword evidence="3" id="KW-1185">Reference proteome</keyword>
<evidence type="ECO:0000259" key="1">
    <source>
        <dbReference type="Pfam" id="PF13976"/>
    </source>
</evidence>
<reference evidence="2" key="1">
    <citation type="submission" date="2022-12" db="EMBL/GenBank/DDBJ databases">
        <title>Draft genome assemblies for two species of Escallonia (Escalloniales).</title>
        <authorList>
            <person name="Chanderbali A."/>
            <person name="Dervinis C."/>
            <person name="Anghel I."/>
            <person name="Soltis D."/>
            <person name="Soltis P."/>
            <person name="Zapata F."/>
        </authorList>
    </citation>
    <scope>NUCLEOTIDE SEQUENCE</scope>
    <source>
        <strain evidence="2">UCBG64.0493</strain>
        <tissue evidence="2">Leaf</tissue>
    </source>
</reference>
<dbReference type="Proteomes" id="UP001188597">
    <property type="component" value="Unassembled WGS sequence"/>
</dbReference>
<sequence length="140" mass="15732">MRTSSRGTLDLRGEEDQTQVEAMAEEDTTRIDQGITINPPLDVTFARKTIMTSKIIGFVSAPIAKMKIIKHEEDLSLNAAENMDESMLWQCRYGHLNYPNLKELNKKDMVIRLPSIQSSNGVCEGCVYGKMHKLPFPTSA</sequence>
<dbReference type="EMBL" id="JAVXUP010001904">
    <property type="protein sequence ID" value="KAK3007126.1"/>
    <property type="molecule type" value="Genomic_DNA"/>
</dbReference>
<feature type="domain" description="GAG-pre-integrase" evidence="1">
    <location>
        <begin position="76"/>
        <end position="131"/>
    </location>
</feature>